<comment type="caution">
    <text evidence="4">The sequence shown here is derived from an EMBL/GenBank/DDBJ whole genome shotgun (WGS) entry which is preliminary data.</text>
</comment>
<organism evidence="4 5">
    <name type="scientific">Dysgonomonas mossii DSM 22836</name>
    <dbReference type="NCBI Taxonomy" id="742767"/>
    <lineage>
        <taxon>Bacteria</taxon>
        <taxon>Pseudomonadati</taxon>
        <taxon>Bacteroidota</taxon>
        <taxon>Bacteroidia</taxon>
        <taxon>Bacteroidales</taxon>
        <taxon>Dysgonomonadaceae</taxon>
        <taxon>Dysgonomonas</taxon>
    </lineage>
</organism>
<keyword evidence="1 2" id="KW-0238">DNA-binding</keyword>
<evidence type="ECO:0000313" key="5">
    <source>
        <dbReference type="Proteomes" id="UP000006420"/>
    </source>
</evidence>
<keyword evidence="5" id="KW-1185">Reference proteome</keyword>
<dbReference type="AlphaFoldDB" id="F8WX38"/>
<protein>
    <recommendedName>
        <fullName evidence="3">HTH tetR-type domain-containing protein</fullName>
    </recommendedName>
</protein>
<proteinExistence type="predicted"/>
<dbReference type="SUPFAM" id="SSF46689">
    <property type="entry name" value="Homeodomain-like"/>
    <property type="match status" value="1"/>
</dbReference>
<dbReference type="InterPro" id="IPR001647">
    <property type="entry name" value="HTH_TetR"/>
</dbReference>
<dbReference type="STRING" id="742767.HMPREF9456_00106"/>
<dbReference type="GO" id="GO:0003677">
    <property type="term" value="F:DNA binding"/>
    <property type="evidence" value="ECO:0007669"/>
    <property type="project" value="UniProtKB-UniRule"/>
</dbReference>
<dbReference type="OrthoDB" id="9789566at2"/>
<dbReference type="SUPFAM" id="SSF48498">
    <property type="entry name" value="Tetracyclin repressor-like, C-terminal domain"/>
    <property type="match status" value="1"/>
</dbReference>
<dbReference type="InterPro" id="IPR009057">
    <property type="entry name" value="Homeodomain-like_sf"/>
</dbReference>
<evidence type="ECO:0000256" key="2">
    <source>
        <dbReference type="PROSITE-ProRule" id="PRU00335"/>
    </source>
</evidence>
<dbReference type="InterPro" id="IPR036271">
    <property type="entry name" value="Tet_transcr_reg_TetR-rel_C_sf"/>
</dbReference>
<evidence type="ECO:0000256" key="1">
    <source>
        <dbReference type="ARBA" id="ARBA00023125"/>
    </source>
</evidence>
<evidence type="ECO:0000259" key="3">
    <source>
        <dbReference type="PROSITE" id="PS50977"/>
    </source>
</evidence>
<dbReference type="eggNOG" id="COG1309">
    <property type="taxonomic scope" value="Bacteria"/>
</dbReference>
<dbReference type="PANTHER" id="PTHR30328">
    <property type="entry name" value="TRANSCRIPTIONAL REPRESSOR"/>
    <property type="match status" value="1"/>
</dbReference>
<dbReference type="Proteomes" id="UP000006420">
    <property type="component" value="Unassembled WGS sequence"/>
</dbReference>
<accession>F8WX38</accession>
<reference evidence="4 5" key="1">
    <citation type="submission" date="2011-04" db="EMBL/GenBank/DDBJ databases">
        <title>The Genome Sequence of Dysgonomonas mossii DSM 22836.</title>
        <authorList>
            <consortium name="The Broad Institute Genome Sequencing Platform"/>
            <person name="Earl A."/>
            <person name="Ward D."/>
            <person name="Feldgarden M."/>
            <person name="Gevers D."/>
            <person name="Pudlo N."/>
            <person name="Martens E."/>
            <person name="Allen-Vercoe E."/>
            <person name="Young S.K."/>
            <person name="Zeng Q."/>
            <person name="Gargeya S."/>
            <person name="Fitzgerald M."/>
            <person name="Haas B."/>
            <person name="Abouelleil A."/>
            <person name="Alvarado L."/>
            <person name="Arachchi H.M."/>
            <person name="Berlin A."/>
            <person name="Brown A."/>
            <person name="Chapman S.B."/>
            <person name="Chen Z."/>
            <person name="Dunbar C."/>
            <person name="Freedman E."/>
            <person name="Gearin G."/>
            <person name="Gellesch M."/>
            <person name="Goldberg J."/>
            <person name="Griggs A."/>
            <person name="Gujja S."/>
            <person name="Heiman D."/>
            <person name="Howarth C."/>
            <person name="Larson L."/>
            <person name="Lui A."/>
            <person name="MacDonald P.J.P."/>
            <person name="Mehta T."/>
            <person name="Montmayeur A."/>
            <person name="Murphy C."/>
            <person name="Neiman D."/>
            <person name="Pearson M."/>
            <person name="Priest M."/>
            <person name="Roberts A."/>
            <person name="Saif S."/>
            <person name="Shea T."/>
            <person name="Shenoy N."/>
            <person name="Sisk P."/>
            <person name="Stolte C."/>
            <person name="Sykes S."/>
            <person name="Yandava C."/>
            <person name="Wortman J."/>
            <person name="Nusbaum C."/>
            <person name="Birren B."/>
        </authorList>
    </citation>
    <scope>NUCLEOTIDE SEQUENCE [LARGE SCALE GENOMIC DNA]</scope>
    <source>
        <strain evidence="4 5">DSM 22836</strain>
    </source>
</reference>
<evidence type="ECO:0000313" key="4">
    <source>
        <dbReference type="EMBL" id="EGK06232.1"/>
    </source>
</evidence>
<gene>
    <name evidence="4" type="ORF">HMPREF9456_00106</name>
</gene>
<dbReference type="InterPro" id="IPR050109">
    <property type="entry name" value="HTH-type_TetR-like_transc_reg"/>
</dbReference>
<name>F8WX38_9BACT</name>
<dbReference type="RefSeq" id="WP_006841480.1">
    <property type="nucleotide sequence ID" value="NZ_AQWJ01000001.1"/>
</dbReference>
<dbReference type="PANTHER" id="PTHR30328:SF54">
    <property type="entry name" value="HTH-TYPE TRANSCRIPTIONAL REPRESSOR SCO4008"/>
    <property type="match status" value="1"/>
</dbReference>
<feature type="domain" description="HTH tetR-type" evidence="3">
    <location>
        <begin position="8"/>
        <end position="68"/>
    </location>
</feature>
<dbReference type="Pfam" id="PF00440">
    <property type="entry name" value="TetR_N"/>
    <property type="match status" value="1"/>
</dbReference>
<dbReference type="HOGENOM" id="CLU_069356_1_4_10"/>
<dbReference type="GeneID" id="78080799"/>
<dbReference type="PROSITE" id="PS50977">
    <property type="entry name" value="HTH_TETR_2"/>
    <property type="match status" value="1"/>
</dbReference>
<dbReference type="EMBL" id="ADLW01000001">
    <property type="protein sequence ID" value="EGK06232.1"/>
    <property type="molecule type" value="Genomic_DNA"/>
</dbReference>
<dbReference type="PRINTS" id="PR00455">
    <property type="entry name" value="HTHTETR"/>
</dbReference>
<dbReference type="Gene3D" id="1.10.357.10">
    <property type="entry name" value="Tetracycline Repressor, domain 2"/>
    <property type="match status" value="1"/>
</dbReference>
<sequence>MFNNEDSSEVRKRILSEAQILFIKNGYKGTSVRDIAKASGTNVAMVNYYFQSKYNLFEIIFEDALDVLTKRIFETVTSDLPFFELIETWIHAYYEILFQYPEIAAFILNEVSLNPEAFTQRIKNKNPYSSFSKIEKRIAEEVEKGTIRETPAADLLLNILSLCMFPFMFGNLAKTLMEIPSGVYNELIANHEKYVIEFTINALKPCDNEIKRNKLTQ</sequence>
<feature type="DNA-binding region" description="H-T-H motif" evidence="2">
    <location>
        <begin position="31"/>
        <end position="50"/>
    </location>
</feature>